<accession>A0AAV1CIY2</accession>
<dbReference type="Proteomes" id="UP001161247">
    <property type="component" value="Chromosome 2"/>
</dbReference>
<evidence type="ECO:0000259" key="7">
    <source>
        <dbReference type="SMART" id="SM01019"/>
    </source>
</evidence>
<feature type="domain" description="TF-B3" evidence="7">
    <location>
        <begin position="6"/>
        <end position="81"/>
    </location>
</feature>
<keyword evidence="5" id="KW-0539">Nucleus</keyword>
<dbReference type="EMBL" id="OX459119">
    <property type="protein sequence ID" value="CAI9095043.1"/>
    <property type="molecule type" value="Genomic_DNA"/>
</dbReference>
<evidence type="ECO:0000256" key="5">
    <source>
        <dbReference type="ARBA" id="ARBA00023242"/>
    </source>
</evidence>
<dbReference type="CDD" id="cd10017">
    <property type="entry name" value="B3_DNA"/>
    <property type="match status" value="2"/>
</dbReference>
<feature type="region of interest" description="Disordered" evidence="6">
    <location>
        <begin position="88"/>
        <end position="116"/>
    </location>
</feature>
<proteinExistence type="predicted"/>
<reference evidence="8" key="1">
    <citation type="submission" date="2023-03" db="EMBL/GenBank/DDBJ databases">
        <authorList>
            <person name="Julca I."/>
        </authorList>
    </citation>
    <scope>NUCLEOTIDE SEQUENCE</scope>
</reference>
<dbReference type="InterPro" id="IPR003340">
    <property type="entry name" value="B3_DNA-bd"/>
</dbReference>
<keyword evidence="9" id="KW-1185">Reference proteome</keyword>
<evidence type="ECO:0000256" key="3">
    <source>
        <dbReference type="ARBA" id="ARBA00023125"/>
    </source>
</evidence>
<comment type="subcellular location">
    <subcellularLocation>
        <location evidence="1">Nucleus</location>
    </subcellularLocation>
</comment>
<evidence type="ECO:0000256" key="6">
    <source>
        <dbReference type="SAM" id="MobiDB-lite"/>
    </source>
</evidence>
<dbReference type="Pfam" id="PF02362">
    <property type="entry name" value="B3"/>
    <property type="match status" value="1"/>
</dbReference>
<dbReference type="SMART" id="SM01019">
    <property type="entry name" value="B3"/>
    <property type="match status" value="2"/>
</dbReference>
<dbReference type="InterPro" id="IPR015300">
    <property type="entry name" value="DNA-bd_pseudobarrel_sf"/>
</dbReference>
<dbReference type="SUPFAM" id="SSF101936">
    <property type="entry name" value="DNA-binding pseudobarrel domain"/>
    <property type="match status" value="2"/>
</dbReference>
<feature type="compositionally biased region" description="Acidic residues" evidence="6">
    <location>
        <begin position="94"/>
        <end position="107"/>
    </location>
</feature>
<organism evidence="8 9">
    <name type="scientific">Oldenlandia corymbosa var. corymbosa</name>
    <dbReference type="NCBI Taxonomy" id="529605"/>
    <lineage>
        <taxon>Eukaryota</taxon>
        <taxon>Viridiplantae</taxon>
        <taxon>Streptophyta</taxon>
        <taxon>Embryophyta</taxon>
        <taxon>Tracheophyta</taxon>
        <taxon>Spermatophyta</taxon>
        <taxon>Magnoliopsida</taxon>
        <taxon>eudicotyledons</taxon>
        <taxon>Gunneridae</taxon>
        <taxon>Pentapetalae</taxon>
        <taxon>asterids</taxon>
        <taxon>lamiids</taxon>
        <taxon>Gentianales</taxon>
        <taxon>Rubiaceae</taxon>
        <taxon>Rubioideae</taxon>
        <taxon>Spermacoceae</taxon>
        <taxon>Hedyotis-Oldenlandia complex</taxon>
        <taxon>Oldenlandia</taxon>
    </lineage>
</organism>
<sequence>MEEDPILGIELDKRVSTNCSLLTGENNKLWPVKIRKKDHYYHICKLSWSEFARHHDLKHGDYLFFRLVDKRTIKVVLFGPNGCQKKRFYGGDSPSDEDENEDEDETNDEKNIKTKYKQIKDASASKSYSPNFKKTRNSSGAHQANNITSEILSELTKFGGYFDLEAKNPYYIKTMKKHTESFVIVPKLFARGTKLDKVKDVILRSEEDMKAWPAKILKRHDGRIDIGNGWSTFREKYNVKIGETMKFTLFKINGKFVFNVENFPILKTNSP</sequence>
<evidence type="ECO:0000256" key="2">
    <source>
        <dbReference type="ARBA" id="ARBA00023015"/>
    </source>
</evidence>
<keyword evidence="3" id="KW-0238">DNA-binding</keyword>
<dbReference type="AlphaFoldDB" id="A0AAV1CIY2"/>
<dbReference type="GO" id="GO:0003677">
    <property type="term" value="F:DNA binding"/>
    <property type="evidence" value="ECO:0007669"/>
    <property type="project" value="UniProtKB-KW"/>
</dbReference>
<evidence type="ECO:0000313" key="9">
    <source>
        <dbReference type="Proteomes" id="UP001161247"/>
    </source>
</evidence>
<protein>
    <submittedName>
        <fullName evidence="8">OLC1v1030900C1</fullName>
    </submittedName>
</protein>
<keyword evidence="2" id="KW-0805">Transcription regulation</keyword>
<evidence type="ECO:0000313" key="8">
    <source>
        <dbReference type="EMBL" id="CAI9095043.1"/>
    </source>
</evidence>
<keyword evidence="4" id="KW-0804">Transcription</keyword>
<dbReference type="GO" id="GO:0005634">
    <property type="term" value="C:nucleus"/>
    <property type="evidence" value="ECO:0007669"/>
    <property type="project" value="UniProtKB-SubCell"/>
</dbReference>
<name>A0AAV1CIY2_OLDCO</name>
<dbReference type="PANTHER" id="PTHR31674">
    <property type="entry name" value="B3 DOMAIN-CONTAINING PROTEIN REM-LIKE 3-RELATED"/>
    <property type="match status" value="1"/>
</dbReference>
<evidence type="ECO:0000256" key="1">
    <source>
        <dbReference type="ARBA" id="ARBA00004123"/>
    </source>
</evidence>
<dbReference type="InterPro" id="IPR039218">
    <property type="entry name" value="REM_fam"/>
</dbReference>
<dbReference type="PANTHER" id="PTHR31674:SF25">
    <property type="entry name" value="B3 DOMAIN-CONTAINING TRANSCRIPTION FACTOR VRN1-LIKE"/>
    <property type="match status" value="1"/>
</dbReference>
<gene>
    <name evidence="8" type="ORF">OLC1_LOCUS6096</name>
</gene>
<feature type="domain" description="TF-B3" evidence="7">
    <location>
        <begin position="171"/>
        <end position="260"/>
    </location>
</feature>
<dbReference type="Gene3D" id="2.40.330.10">
    <property type="entry name" value="DNA-binding pseudobarrel domain"/>
    <property type="match status" value="2"/>
</dbReference>
<evidence type="ECO:0000256" key="4">
    <source>
        <dbReference type="ARBA" id="ARBA00023163"/>
    </source>
</evidence>